<feature type="compositionally biased region" description="Polar residues" evidence="2">
    <location>
        <begin position="139"/>
        <end position="156"/>
    </location>
</feature>
<evidence type="ECO:0000313" key="5">
    <source>
        <dbReference type="EMBL" id="GFS12452.1"/>
    </source>
</evidence>
<evidence type="ECO:0000256" key="1">
    <source>
        <dbReference type="PROSITE-ProRule" id="PRU00371"/>
    </source>
</evidence>
<dbReference type="PANTHER" id="PTHR12243:SF67">
    <property type="entry name" value="COREPRESSOR OF PANGOLIN, ISOFORM A-RELATED"/>
    <property type="match status" value="1"/>
</dbReference>
<proteinExistence type="predicted"/>
<name>A0AAV4IQ49_9GAST</name>
<feature type="compositionally biased region" description="Polar residues" evidence="2">
    <location>
        <begin position="169"/>
        <end position="180"/>
    </location>
</feature>
<protein>
    <submittedName>
        <fullName evidence="5">Transcription factor Adf-1</fullName>
    </submittedName>
</protein>
<dbReference type="Pfam" id="PF10545">
    <property type="entry name" value="MADF_DNA_bdg"/>
    <property type="match status" value="1"/>
</dbReference>
<evidence type="ECO:0000256" key="2">
    <source>
        <dbReference type="SAM" id="MobiDB-lite"/>
    </source>
</evidence>
<dbReference type="InterPro" id="IPR039353">
    <property type="entry name" value="TF_Adf1"/>
</dbReference>
<dbReference type="Proteomes" id="UP000762676">
    <property type="component" value="Unassembled WGS sequence"/>
</dbReference>
<sequence length="258" mass="29793">MDELKLIESIRERTALYDKAHLKHSNRDYIQHQWEEVACEIGATVDVPELKRKWSYLRDYFRKLRKRIQNAKPGRGWEKKIKWPLYNSMAFLIPFSDVSETAGNLDVDTYENYDGASLADSDTPETEADTEGFVVSLKHSPSSPYSQDEEQITISQGDPAERAFKPSSAEITTPRMSSPANGKRKRKEDFDTEVLKALKRPCEDVDDDHDHFFKSLRPLLNTLDAFDTMRFRQDVQSVLLRYAEKAKAPSTFSHNKPE</sequence>
<feature type="domain" description="MADF" evidence="3">
    <location>
        <begin position="5"/>
        <end position="97"/>
    </location>
</feature>
<comment type="caution">
    <text evidence="5">The sequence shown here is derived from an EMBL/GenBank/DDBJ whole genome shotgun (WGS) entry which is preliminary data.</text>
</comment>
<accession>A0AAV4IQ49</accession>
<dbReference type="PANTHER" id="PTHR12243">
    <property type="entry name" value="MADF DOMAIN TRANSCRIPTION FACTOR"/>
    <property type="match status" value="1"/>
</dbReference>
<gene>
    <name evidence="5" type="ORF">ElyMa_004860200</name>
</gene>
<comment type="subcellular location">
    <subcellularLocation>
        <location evidence="1">Nucleus</location>
    </subcellularLocation>
</comment>
<dbReference type="SMART" id="SM00595">
    <property type="entry name" value="MADF"/>
    <property type="match status" value="1"/>
</dbReference>
<dbReference type="GO" id="GO:0006357">
    <property type="term" value="P:regulation of transcription by RNA polymerase II"/>
    <property type="evidence" value="ECO:0007669"/>
    <property type="project" value="TreeGrafter"/>
</dbReference>
<dbReference type="EMBL" id="BMAT01009707">
    <property type="protein sequence ID" value="GFS12452.1"/>
    <property type="molecule type" value="Genomic_DNA"/>
</dbReference>
<dbReference type="InterPro" id="IPR004210">
    <property type="entry name" value="BESS_motif"/>
</dbReference>
<organism evidence="5 6">
    <name type="scientific">Elysia marginata</name>
    <dbReference type="NCBI Taxonomy" id="1093978"/>
    <lineage>
        <taxon>Eukaryota</taxon>
        <taxon>Metazoa</taxon>
        <taxon>Spiralia</taxon>
        <taxon>Lophotrochozoa</taxon>
        <taxon>Mollusca</taxon>
        <taxon>Gastropoda</taxon>
        <taxon>Heterobranchia</taxon>
        <taxon>Euthyneura</taxon>
        <taxon>Panpulmonata</taxon>
        <taxon>Sacoglossa</taxon>
        <taxon>Placobranchoidea</taxon>
        <taxon>Plakobranchidae</taxon>
        <taxon>Elysia</taxon>
    </lineage>
</organism>
<dbReference type="AlphaFoldDB" id="A0AAV4IQ49"/>
<dbReference type="GO" id="GO:0005667">
    <property type="term" value="C:transcription regulator complex"/>
    <property type="evidence" value="ECO:0007669"/>
    <property type="project" value="TreeGrafter"/>
</dbReference>
<feature type="domain" description="BESS" evidence="4">
    <location>
        <begin position="206"/>
        <end position="245"/>
    </location>
</feature>
<evidence type="ECO:0000259" key="4">
    <source>
        <dbReference type="PROSITE" id="PS51031"/>
    </source>
</evidence>
<keyword evidence="6" id="KW-1185">Reference proteome</keyword>
<evidence type="ECO:0000259" key="3">
    <source>
        <dbReference type="PROSITE" id="PS51029"/>
    </source>
</evidence>
<feature type="region of interest" description="Disordered" evidence="2">
    <location>
        <begin position="138"/>
        <end position="188"/>
    </location>
</feature>
<reference evidence="5 6" key="1">
    <citation type="journal article" date="2021" name="Elife">
        <title>Chloroplast acquisition without the gene transfer in kleptoplastic sea slugs, Plakobranchus ocellatus.</title>
        <authorList>
            <person name="Maeda T."/>
            <person name="Takahashi S."/>
            <person name="Yoshida T."/>
            <person name="Shimamura S."/>
            <person name="Takaki Y."/>
            <person name="Nagai Y."/>
            <person name="Toyoda A."/>
            <person name="Suzuki Y."/>
            <person name="Arimoto A."/>
            <person name="Ishii H."/>
            <person name="Satoh N."/>
            <person name="Nishiyama T."/>
            <person name="Hasebe M."/>
            <person name="Maruyama T."/>
            <person name="Minagawa J."/>
            <person name="Obokata J."/>
            <person name="Shigenobu S."/>
        </authorList>
    </citation>
    <scope>NUCLEOTIDE SEQUENCE [LARGE SCALE GENOMIC DNA]</scope>
</reference>
<evidence type="ECO:0000313" key="6">
    <source>
        <dbReference type="Proteomes" id="UP000762676"/>
    </source>
</evidence>
<dbReference type="PROSITE" id="PS51031">
    <property type="entry name" value="BESS"/>
    <property type="match status" value="1"/>
</dbReference>
<dbReference type="GO" id="GO:0003677">
    <property type="term" value="F:DNA binding"/>
    <property type="evidence" value="ECO:0007669"/>
    <property type="project" value="InterPro"/>
</dbReference>
<dbReference type="InterPro" id="IPR006578">
    <property type="entry name" value="MADF-dom"/>
</dbReference>
<dbReference type="PROSITE" id="PS51029">
    <property type="entry name" value="MADF"/>
    <property type="match status" value="1"/>
</dbReference>
<keyword evidence="1" id="KW-0539">Nucleus</keyword>
<dbReference type="GO" id="GO:0005634">
    <property type="term" value="C:nucleus"/>
    <property type="evidence" value="ECO:0007669"/>
    <property type="project" value="UniProtKB-SubCell"/>
</dbReference>